<dbReference type="Proteomes" id="UP000215902">
    <property type="component" value="Unassembled WGS sequence"/>
</dbReference>
<keyword evidence="2" id="KW-0812">Transmembrane</keyword>
<feature type="compositionally biased region" description="Low complexity" evidence="1">
    <location>
        <begin position="303"/>
        <end position="322"/>
    </location>
</feature>
<accession>A0A267G9W7</accession>
<protein>
    <recommendedName>
        <fullName evidence="6">EGF-like domain-containing protein</fullName>
    </recommendedName>
</protein>
<feature type="signal peptide" evidence="3">
    <location>
        <begin position="1"/>
        <end position="26"/>
    </location>
</feature>
<name>A0A267G9W7_9PLAT</name>
<evidence type="ECO:0000256" key="2">
    <source>
        <dbReference type="SAM" id="Phobius"/>
    </source>
</evidence>
<organism evidence="4 5">
    <name type="scientific">Macrostomum lignano</name>
    <dbReference type="NCBI Taxonomy" id="282301"/>
    <lineage>
        <taxon>Eukaryota</taxon>
        <taxon>Metazoa</taxon>
        <taxon>Spiralia</taxon>
        <taxon>Lophotrochozoa</taxon>
        <taxon>Platyhelminthes</taxon>
        <taxon>Rhabditophora</taxon>
        <taxon>Macrostomorpha</taxon>
        <taxon>Macrostomida</taxon>
        <taxon>Macrostomidae</taxon>
        <taxon>Macrostomum</taxon>
    </lineage>
</organism>
<keyword evidence="2" id="KW-0472">Membrane</keyword>
<feature type="region of interest" description="Disordered" evidence="1">
    <location>
        <begin position="303"/>
        <end position="355"/>
    </location>
</feature>
<proteinExistence type="predicted"/>
<dbReference type="EMBL" id="NIVC01000452">
    <property type="protein sequence ID" value="PAA82776.1"/>
    <property type="molecule type" value="Genomic_DNA"/>
</dbReference>
<reference evidence="4 5" key="1">
    <citation type="submission" date="2017-06" db="EMBL/GenBank/DDBJ databases">
        <title>A platform for efficient transgenesis in Macrostomum lignano, a flatworm model organism for stem cell research.</title>
        <authorList>
            <person name="Berezikov E."/>
        </authorList>
    </citation>
    <scope>NUCLEOTIDE SEQUENCE [LARGE SCALE GENOMIC DNA]</scope>
    <source>
        <strain evidence="4">DV1</strain>
        <tissue evidence="4">Whole organism</tissue>
    </source>
</reference>
<feature type="non-terminal residue" evidence="4">
    <location>
        <position position="1"/>
    </location>
</feature>
<dbReference type="AlphaFoldDB" id="A0A267G9W7"/>
<feature type="chain" id="PRO_5013080102" description="EGF-like domain-containing protein" evidence="3">
    <location>
        <begin position="27"/>
        <end position="403"/>
    </location>
</feature>
<keyword evidence="2" id="KW-1133">Transmembrane helix</keyword>
<evidence type="ECO:0000313" key="5">
    <source>
        <dbReference type="Proteomes" id="UP000215902"/>
    </source>
</evidence>
<gene>
    <name evidence="4" type="ORF">BOX15_Mlig018523g2</name>
</gene>
<keyword evidence="3" id="KW-0732">Signal</keyword>
<feature type="transmembrane region" description="Helical" evidence="2">
    <location>
        <begin position="274"/>
        <end position="294"/>
    </location>
</feature>
<feature type="transmembrane region" description="Helical" evidence="2">
    <location>
        <begin position="373"/>
        <end position="394"/>
    </location>
</feature>
<comment type="caution">
    <text evidence="4">The sequence shown here is derived from an EMBL/GenBank/DDBJ whole genome shotgun (WGS) entry which is preliminary data.</text>
</comment>
<sequence>SISFLMQSALIAILGVMFNLLAMATAEVVFYPELKTSGCEWSEWQCKEHQTECILFREKNCSSFILREYDQLRQGVKGISCRSQYSFNCLSEPRFLSYTSFHPMWCSWQSWQSWSYACIDAILEKHSWLSSALSEYEHINNGSLWLRQRSRHCRCPKGRYGTQCSGPSQQVAFTPRTADLAVNGELLIPASRQSAWCPWSAWSDDCSCLSQIATWVKKIRKRVCQFGTPTASGCSGSAIDTQLCWCEPRLSSSSSTTPKRNSKTDLGLIFSKPMLIMVSIPLGVLLCLCCICRATRRSDRLQQQQRQREQQQQQQQEQELLQSCSLPPPAGRGTPSAAPPRIADDSSLNPPPPSYEEAIKLVTQRSRLRQRSLVRVSIYMYACTCIPMSCSILMRLPSQSLCN</sequence>
<evidence type="ECO:0000256" key="1">
    <source>
        <dbReference type="SAM" id="MobiDB-lite"/>
    </source>
</evidence>
<evidence type="ECO:0008006" key="6">
    <source>
        <dbReference type="Google" id="ProtNLM"/>
    </source>
</evidence>
<evidence type="ECO:0000256" key="3">
    <source>
        <dbReference type="SAM" id="SignalP"/>
    </source>
</evidence>
<evidence type="ECO:0000313" key="4">
    <source>
        <dbReference type="EMBL" id="PAA82776.1"/>
    </source>
</evidence>
<keyword evidence="5" id="KW-1185">Reference proteome</keyword>